<dbReference type="Gene3D" id="3.30.200.20">
    <property type="entry name" value="Phosphorylase Kinase, domain 1"/>
    <property type="match status" value="1"/>
</dbReference>
<keyword evidence="1 4" id="KW-0732">Signal</keyword>
<dbReference type="Proteomes" id="UP000604825">
    <property type="component" value="Unassembled WGS sequence"/>
</dbReference>
<reference evidence="6" key="1">
    <citation type="submission" date="2020-10" db="EMBL/GenBank/DDBJ databases">
        <authorList>
            <person name="Han B."/>
            <person name="Lu T."/>
            <person name="Zhao Q."/>
            <person name="Huang X."/>
            <person name="Zhao Y."/>
        </authorList>
    </citation>
    <scope>NUCLEOTIDE SEQUENCE</scope>
</reference>
<evidence type="ECO:0000313" key="7">
    <source>
        <dbReference type="Proteomes" id="UP000604825"/>
    </source>
</evidence>
<dbReference type="Pfam" id="PF07714">
    <property type="entry name" value="PK_Tyr_Ser-Thr"/>
    <property type="match status" value="1"/>
</dbReference>
<evidence type="ECO:0000313" key="6">
    <source>
        <dbReference type="EMBL" id="CAD6333401.1"/>
    </source>
</evidence>
<evidence type="ECO:0000256" key="4">
    <source>
        <dbReference type="SAM" id="SignalP"/>
    </source>
</evidence>
<dbReference type="FunFam" id="3.30.200.20:FF:000924">
    <property type="entry name" value="Uncharacterized protein"/>
    <property type="match status" value="1"/>
</dbReference>
<name>A0A811RW60_9POAL</name>
<feature type="chain" id="PRO_5032857269" description="Gnk2-homologous domain-containing protein" evidence="4">
    <location>
        <begin position="24"/>
        <end position="443"/>
    </location>
</feature>
<dbReference type="FunFam" id="3.30.430.20:FF:000009">
    <property type="entry name" value="Cysteine-rich receptor-like protein kinase 28"/>
    <property type="match status" value="1"/>
</dbReference>
<accession>A0A811RW60</accession>
<keyword evidence="2" id="KW-0677">Repeat</keyword>
<dbReference type="InterPro" id="IPR002902">
    <property type="entry name" value="GNK2"/>
</dbReference>
<dbReference type="Gene3D" id="3.30.430.20">
    <property type="entry name" value="Gnk2 domain, C-X8-C-X2-C motif"/>
    <property type="match status" value="2"/>
</dbReference>
<dbReference type="GO" id="GO:0004672">
    <property type="term" value="F:protein kinase activity"/>
    <property type="evidence" value="ECO:0007669"/>
    <property type="project" value="InterPro"/>
</dbReference>
<dbReference type="PROSITE" id="PS51473">
    <property type="entry name" value="GNK2"/>
    <property type="match status" value="2"/>
</dbReference>
<dbReference type="AlphaFoldDB" id="A0A811RW60"/>
<evidence type="ECO:0000259" key="5">
    <source>
        <dbReference type="PROSITE" id="PS51473"/>
    </source>
</evidence>
<feature type="signal peptide" evidence="4">
    <location>
        <begin position="1"/>
        <end position="23"/>
    </location>
</feature>
<dbReference type="CDD" id="cd23509">
    <property type="entry name" value="Gnk2-like"/>
    <property type="match status" value="2"/>
</dbReference>
<protein>
    <recommendedName>
        <fullName evidence="5">Gnk2-homologous domain-containing protein</fullName>
    </recommendedName>
</protein>
<organism evidence="6 7">
    <name type="scientific">Miscanthus lutarioriparius</name>
    <dbReference type="NCBI Taxonomy" id="422564"/>
    <lineage>
        <taxon>Eukaryota</taxon>
        <taxon>Viridiplantae</taxon>
        <taxon>Streptophyta</taxon>
        <taxon>Embryophyta</taxon>
        <taxon>Tracheophyta</taxon>
        <taxon>Spermatophyta</taxon>
        <taxon>Magnoliopsida</taxon>
        <taxon>Liliopsida</taxon>
        <taxon>Poales</taxon>
        <taxon>Poaceae</taxon>
        <taxon>PACMAD clade</taxon>
        <taxon>Panicoideae</taxon>
        <taxon>Andropogonodae</taxon>
        <taxon>Andropogoneae</taxon>
        <taxon>Saccharinae</taxon>
        <taxon>Miscanthus</taxon>
    </lineage>
</organism>
<evidence type="ECO:0000256" key="3">
    <source>
        <dbReference type="ARBA" id="ARBA00023180"/>
    </source>
</evidence>
<evidence type="ECO:0000256" key="1">
    <source>
        <dbReference type="ARBA" id="ARBA00022729"/>
    </source>
</evidence>
<dbReference type="OrthoDB" id="687086at2759"/>
<keyword evidence="3" id="KW-0325">Glycoprotein</keyword>
<keyword evidence="7" id="KW-1185">Reference proteome</keyword>
<dbReference type="Pfam" id="PF01657">
    <property type="entry name" value="Stress-antifung"/>
    <property type="match status" value="2"/>
</dbReference>
<proteinExistence type="predicted"/>
<dbReference type="InterPro" id="IPR011009">
    <property type="entry name" value="Kinase-like_dom_sf"/>
</dbReference>
<dbReference type="FunFam" id="3.30.430.20:FF:000002">
    <property type="entry name" value="Cysteine-rich receptor-like protein kinase 10"/>
    <property type="match status" value="1"/>
</dbReference>
<dbReference type="InterPro" id="IPR001245">
    <property type="entry name" value="Ser-Thr/Tyr_kinase_cat_dom"/>
</dbReference>
<dbReference type="PANTHER" id="PTHR32099:SF42">
    <property type="entry name" value="CYSTEINE-RICH RECEPTOR-LIKE PROTEIN KINASE 9-RELATED"/>
    <property type="match status" value="1"/>
</dbReference>
<dbReference type="PANTHER" id="PTHR32099">
    <property type="entry name" value="CYSTEINE-RICH REPEAT SECRETORY PROTEIN"/>
    <property type="match status" value="1"/>
</dbReference>
<dbReference type="EMBL" id="CAJGYO010000017">
    <property type="protein sequence ID" value="CAD6333401.1"/>
    <property type="molecule type" value="Genomic_DNA"/>
</dbReference>
<dbReference type="SUPFAM" id="SSF56112">
    <property type="entry name" value="Protein kinase-like (PK-like)"/>
    <property type="match status" value="1"/>
</dbReference>
<dbReference type="InterPro" id="IPR038408">
    <property type="entry name" value="GNK2_sf"/>
</dbReference>
<comment type="caution">
    <text evidence="6">The sequence shown here is derived from an EMBL/GenBank/DDBJ whole genome shotgun (WGS) entry which is preliminary data.</text>
</comment>
<sequence length="443" mass="48257">MHSLLPLLLLGWWCLRLTATTNADNLKFYIGTECSNNMNYTSGSAFQANLDAILSSLPDAAAASSGFAENTTGAAAPDKAYGLAQCRGDVGASDCRSCLNDTAREMASKCPGQKNAMLIYEGCMLRYSNASFDPYTFNLIFQWANDENVTQPERFMSLLGVLMSNLVREAAYGSPRRFAAGEVQQTSFVTLYGLAQCTRDTSAANCKLCLAILVDKIPKCCNGKKGGRLFSPICQLRFEIYPFYDPLAAQAAMSPAPAPRSGPVNGSDLPGPQNTGKLNYHYSGRASGLWTPNYACGSSEVQDWPSWAPSLSLGPRQPAHQSNGRSCNPIDSARAHAVTHCPCWCGTLPDGQVIAVKRLSRTSKQGHVEMKNEAVLVAKLQHKNLVRLLGCCIEEDEKLLIYEFLVNKSLDKILFGAHLTIILACQATWSFCLLMSELNFQIL</sequence>
<gene>
    <name evidence="6" type="ORF">NCGR_LOCUS57499</name>
</gene>
<feature type="domain" description="Gnk2-homologous" evidence="5">
    <location>
        <begin position="28"/>
        <end position="132"/>
    </location>
</feature>
<evidence type="ECO:0000256" key="2">
    <source>
        <dbReference type="ARBA" id="ARBA00022737"/>
    </source>
</evidence>
<feature type="domain" description="Gnk2-homologous" evidence="5">
    <location>
        <begin position="137"/>
        <end position="243"/>
    </location>
</feature>